<evidence type="ECO:0000313" key="2">
    <source>
        <dbReference type="Proteomes" id="UP000265618"/>
    </source>
</evidence>
<comment type="caution">
    <text evidence="1">The sequence shown here is derived from an EMBL/GenBank/DDBJ whole genome shotgun (WGS) entry which is preliminary data.</text>
</comment>
<dbReference type="Proteomes" id="UP000265618">
    <property type="component" value="Unassembled WGS sequence"/>
</dbReference>
<gene>
    <name evidence="1" type="ORF">KIPB_013679</name>
</gene>
<evidence type="ECO:0000313" key="1">
    <source>
        <dbReference type="EMBL" id="GIQ90766.1"/>
    </source>
</evidence>
<dbReference type="AlphaFoldDB" id="A0A9K3D8C3"/>
<dbReference type="EMBL" id="BDIP01006631">
    <property type="protein sequence ID" value="GIQ90766.1"/>
    <property type="molecule type" value="Genomic_DNA"/>
</dbReference>
<organism evidence="1 2">
    <name type="scientific">Kipferlia bialata</name>
    <dbReference type="NCBI Taxonomy" id="797122"/>
    <lineage>
        <taxon>Eukaryota</taxon>
        <taxon>Metamonada</taxon>
        <taxon>Carpediemonas-like organisms</taxon>
        <taxon>Kipferlia</taxon>
    </lineage>
</organism>
<keyword evidence="2" id="KW-1185">Reference proteome</keyword>
<feature type="non-terminal residue" evidence="1">
    <location>
        <position position="1"/>
    </location>
</feature>
<reference evidence="1 2" key="1">
    <citation type="journal article" date="2018" name="PLoS ONE">
        <title>The draft genome of Kipferlia bialata reveals reductive genome evolution in fornicate parasites.</title>
        <authorList>
            <person name="Tanifuji G."/>
            <person name="Takabayashi S."/>
            <person name="Kume K."/>
            <person name="Takagi M."/>
            <person name="Nakayama T."/>
            <person name="Kamikawa R."/>
            <person name="Inagaki Y."/>
            <person name="Hashimoto T."/>
        </authorList>
    </citation>
    <scope>NUCLEOTIDE SEQUENCE [LARGE SCALE GENOMIC DNA]</scope>
    <source>
        <strain evidence="1">NY0173</strain>
    </source>
</reference>
<sequence length="71" mass="7582">MSISSDDSCGSVSEADGSIESMKLKTCPIRGKSSTTSLIVRNASIWTLGSLKLIPTCNRRSVPLLYTQDSS</sequence>
<name>A0A9K3D8C3_9EUKA</name>
<proteinExistence type="predicted"/>
<protein>
    <submittedName>
        <fullName evidence="1">Uncharacterized protein</fullName>
    </submittedName>
</protein>
<accession>A0A9K3D8C3</accession>